<evidence type="ECO:0000256" key="2">
    <source>
        <dbReference type="ARBA" id="ARBA00022729"/>
    </source>
</evidence>
<dbReference type="Pfam" id="PF13458">
    <property type="entry name" value="Peripla_BP_6"/>
    <property type="match status" value="1"/>
</dbReference>
<protein>
    <submittedName>
        <fullName evidence="5">LivK, ABC-type branched-chain amino acid transport systems, periplasmic component</fullName>
    </submittedName>
</protein>
<dbReference type="RefSeq" id="WP_022613889.1">
    <property type="nucleotide sequence ID" value="NZ_LK391965.1"/>
</dbReference>
<dbReference type="Proteomes" id="UP000018211">
    <property type="component" value="Unassembled WGS sequence"/>
</dbReference>
<evidence type="ECO:0000256" key="3">
    <source>
        <dbReference type="SAM" id="SignalP"/>
    </source>
</evidence>
<evidence type="ECO:0000313" key="5">
    <source>
        <dbReference type="EMBL" id="CCO49885.1"/>
    </source>
</evidence>
<sequence length="408" mass="45446">MVKIRNLLGMTLGLLMPFSAVANDSYINIYLDADRTGYIESATSIEQGIRTAFDEIGNTIQGHDVRFVTLDHRGNSVRSKKHMAIYKKDPNALVIFAGLHSPPLIKYRQYINDNQILTLVPWAAGAPITRHPNSENWVFRLSVDDTKAGARLANFAVTQTQCKNPHLLLEETPWGKSNQRNMAAAIKDLLNQTPTVTWFNWGINEPGARIKIREVQRSGADCVLMVSNAAEGKHIVNAMASFPEEERLPIISHWGITGGDFAVQVPHETRQKLDLYVVQTCFSFLSSPETELSTSVLTRAKALFPNQIKSANDIVAPTGFIHGYDLSKLLIQALSELELEGEMVNNRDKLRIALENIQSPVQGLVKRYDKPFTTYSESNKDAHEALGLDDLCMATFNQDNNISVIAGR</sequence>
<evidence type="ECO:0000259" key="4">
    <source>
        <dbReference type="Pfam" id="PF13458"/>
    </source>
</evidence>
<comment type="similarity">
    <text evidence="1">Belongs to the leucine-binding protein family.</text>
</comment>
<dbReference type="PANTHER" id="PTHR30483">
    <property type="entry name" value="LEUCINE-SPECIFIC-BINDING PROTEIN"/>
    <property type="match status" value="1"/>
</dbReference>
<comment type="caution">
    <text evidence="5">The sequence shown here is derived from an EMBL/GenBank/DDBJ whole genome shotgun (WGS) entry which is preliminary data.</text>
</comment>
<keyword evidence="2 3" id="KW-0732">Signal</keyword>
<dbReference type="InterPro" id="IPR051010">
    <property type="entry name" value="BCAA_transport"/>
</dbReference>
<dbReference type="CDD" id="cd19979">
    <property type="entry name" value="PBP1_ABC_ligand_binding-like"/>
    <property type="match status" value="1"/>
</dbReference>
<accession>A0AAV2VZH3</accession>
<gene>
    <name evidence="5" type="ORF">VIBNISOn1_920020</name>
</gene>
<dbReference type="InterPro" id="IPR028082">
    <property type="entry name" value="Peripla_BP_I"/>
</dbReference>
<feature type="domain" description="Leucine-binding protein" evidence="4">
    <location>
        <begin position="40"/>
        <end position="242"/>
    </location>
</feature>
<name>A0AAV2VZH3_9VIBR</name>
<proteinExistence type="inferred from homology"/>
<organism evidence="5 6">
    <name type="scientific">Vibrio nigripulchritudo SOn1</name>
    <dbReference type="NCBI Taxonomy" id="1238450"/>
    <lineage>
        <taxon>Bacteria</taxon>
        <taxon>Pseudomonadati</taxon>
        <taxon>Pseudomonadota</taxon>
        <taxon>Gammaproteobacteria</taxon>
        <taxon>Vibrionales</taxon>
        <taxon>Vibrionaceae</taxon>
        <taxon>Vibrio</taxon>
    </lineage>
</organism>
<feature type="chain" id="PRO_5043977048" evidence="3">
    <location>
        <begin position="23"/>
        <end position="408"/>
    </location>
</feature>
<dbReference type="Gene3D" id="3.40.50.2300">
    <property type="match status" value="2"/>
</dbReference>
<feature type="signal peptide" evidence="3">
    <location>
        <begin position="1"/>
        <end position="22"/>
    </location>
</feature>
<dbReference type="EMBL" id="CAOF01000189">
    <property type="protein sequence ID" value="CCO49885.1"/>
    <property type="molecule type" value="Genomic_DNA"/>
</dbReference>
<evidence type="ECO:0000313" key="6">
    <source>
        <dbReference type="Proteomes" id="UP000018211"/>
    </source>
</evidence>
<evidence type="ECO:0000256" key="1">
    <source>
        <dbReference type="ARBA" id="ARBA00010062"/>
    </source>
</evidence>
<reference evidence="5 6" key="1">
    <citation type="journal article" date="2013" name="ISME J.">
        <title>Comparative genomics of pathogenic lineages of Vibrio nigripulchritudo identifies virulence-associated traits.</title>
        <authorList>
            <person name="Goudenege D."/>
            <person name="Labreuche Y."/>
            <person name="Krin E."/>
            <person name="Ansquer D."/>
            <person name="Mangenot S."/>
            <person name="Calteau A."/>
            <person name="Medigue C."/>
            <person name="Mazel D."/>
            <person name="Polz M.F."/>
            <person name="Le Roux F."/>
        </authorList>
    </citation>
    <scope>NUCLEOTIDE SEQUENCE [LARGE SCALE GENOMIC DNA]</scope>
    <source>
        <strain evidence="5 6">SOn1</strain>
    </source>
</reference>
<dbReference type="InterPro" id="IPR028081">
    <property type="entry name" value="Leu-bd"/>
</dbReference>
<dbReference type="SUPFAM" id="SSF53822">
    <property type="entry name" value="Periplasmic binding protein-like I"/>
    <property type="match status" value="1"/>
</dbReference>
<dbReference type="AlphaFoldDB" id="A0AAV2VZH3"/>
<dbReference type="PANTHER" id="PTHR30483:SF6">
    <property type="entry name" value="PERIPLASMIC BINDING PROTEIN OF ABC TRANSPORTER FOR NATURAL AMINO ACIDS"/>
    <property type="match status" value="1"/>
</dbReference>